<name>A0ACB8UJH6_9APHY</name>
<comment type="caution">
    <text evidence="1">The sequence shown here is derived from an EMBL/GenBank/DDBJ whole genome shotgun (WGS) entry which is preliminary data.</text>
</comment>
<accession>A0ACB8UJH6</accession>
<organism evidence="1 2">
    <name type="scientific">Irpex rosettiformis</name>
    <dbReference type="NCBI Taxonomy" id="378272"/>
    <lineage>
        <taxon>Eukaryota</taxon>
        <taxon>Fungi</taxon>
        <taxon>Dikarya</taxon>
        <taxon>Basidiomycota</taxon>
        <taxon>Agaricomycotina</taxon>
        <taxon>Agaricomycetes</taxon>
        <taxon>Polyporales</taxon>
        <taxon>Irpicaceae</taxon>
        <taxon>Irpex</taxon>
    </lineage>
</organism>
<evidence type="ECO:0000313" key="2">
    <source>
        <dbReference type="Proteomes" id="UP001055072"/>
    </source>
</evidence>
<sequence length="567" mass="62628">MPKRSADDEGPAMVKKPRGTSSGGPSRRVSEAEPQEVPSPEAQRLRTSSTVSPAMLSGPPKTLPDPTSIRRRMNPDSLAFRLGPDLIKELEKLLTPGMTEMPPFSVRQEIQQRYKVDRRHIYDWFHNKGLRVSSSEKRNEQRAAKLKDTRSMPDTRIQRRIRTHTESASVVTPDKGSSSKHIPSGTSTPILSGSTRPTPSPLTGSILVPYEAACHAPRQQAGYPSHPFCGHFDPRFFPQPPVLDFSPTHATAHTPYPFSSMPDGHNLSGVDPVTKPTDRTFDWISEQQKIPYTPNALASPSLDCTDTAKTTLETMDAIWLLDHEQALPQPQREAFYQSLCDVLPPACGIEESVGSYKAYMDQQSRGYYDRLAFGGLPYVPYEYPPYPFVSTPKAAPSFSALTSVSTAYSSSCPRAFHSGSLPPPPPAPVQRTPILGTSEFSNWVRFYGRSQALNVAPSPSQTPSLSETNTSASSLLWPPESFEKRPRSGSDSMCLEMSEILESPVLRSRQTTADVGHQAMSPNEEYWKKLLKDYPQGKRLFSTDVSTASNNENCAMVNVASIVKSQK</sequence>
<reference evidence="1" key="1">
    <citation type="journal article" date="2021" name="Environ. Microbiol.">
        <title>Gene family expansions and transcriptome signatures uncover fungal adaptations to wood decay.</title>
        <authorList>
            <person name="Hage H."/>
            <person name="Miyauchi S."/>
            <person name="Viragh M."/>
            <person name="Drula E."/>
            <person name="Min B."/>
            <person name="Chaduli D."/>
            <person name="Navarro D."/>
            <person name="Favel A."/>
            <person name="Norest M."/>
            <person name="Lesage-Meessen L."/>
            <person name="Balint B."/>
            <person name="Merenyi Z."/>
            <person name="de Eugenio L."/>
            <person name="Morin E."/>
            <person name="Martinez A.T."/>
            <person name="Baldrian P."/>
            <person name="Stursova M."/>
            <person name="Martinez M.J."/>
            <person name="Novotny C."/>
            <person name="Magnuson J.K."/>
            <person name="Spatafora J.W."/>
            <person name="Maurice S."/>
            <person name="Pangilinan J."/>
            <person name="Andreopoulos W."/>
            <person name="LaButti K."/>
            <person name="Hundley H."/>
            <person name="Na H."/>
            <person name="Kuo A."/>
            <person name="Barry K."/>
            <person name="Lipzen A."/>
            <person name="Henrissat B."/>
            <person name="Riley R."/>
            <person name="Ahrendt S."/>
            <person name="Nagy L.G."/>
            <person name="Grigoriev I.V."/>
            <person name="Martin F."/>
            <person name="Rosso M.N."/>
        </authorList>
    </citation>
    <scope>NUCLEOTIDE SEQUENCE</scope>
    <source>
        <strain evidence="1">CBS 384.51</strain>
    </source>
</reference>
<dbReference type="Proteomes" id="UP001055072">
    <property type="component" value="Unassembled WGS sequence"/>
</dbReference>
<protein>
    <submittedName>
        <fullName evidence="1">Uncharacterized protein</fullName>
    </submittedName>
</protein>
<keyword evidence="2" id="KW-1185">Reference proteome</keyword>
<proteinExistence type="predicted"/>
<evidence type="ECO:0000313" key="1">
    <source>
        <dbReference type="EMBL" id="KAI0094542.1"/>
    </source>
</evidence>
<dbReference type="EMBL" id="MU274900">
    <property type="protein sequence ID" value="KAI0094542.1"/>
    <property type="molecule type" value="Genomic_DNA"/>
</dbReference>
<gene>
    <name evidence="1" type="ORF">BDY19DRAFT_913314</name>
</gene>